<sequence>MRAVLGIVGLLVALAIVGLAAKQMLSRPATRVTPEAVTTAAPAETPRQTTDRVKAELDDAIRRAGERASDAAP</sequence>
<reference evidence="2 3" key="1">
    <citation type="submission" date="2016-04" db="EMBL/GenBank/DDBJ databases">
        <title>Complete genome sequence of natural rubber-degrading, novel Gram-negative bacterium, Rhizobacter gummiphilus strain NS21.</title>
        <authorList>
            <person name="Tabata M."/>
            <person name="Kasai D."/>
            <person name="Fukuda M."/>
        </authorList>
    </citation>
    <scope>NUCLEOTIDE SEQUENCE [LARGE SCALE GENOMIC DNA]</scope>
    <source>
        <strain evidence="2 3">NS21</strain>
    </source>
</reference>
<dbReference type="AlphaFoldDB" id="A0A1W6LA63"/>
<dbReference type="RefSeq" id="WP_085751399.1">
    <property type="nucleotide sequence ID" value="NZ_BSPR01000004.1"/>
</dbReference>
<name>A0A1W6LA63_9BURK</name>
<dbReference type="Proteomes" id="UP000193427">
    <property type="component" value="Chromosome"/>
</dbReference>
<accession>A0A1W6LA63</accession>
<evidence type="ECO:0000313" key="2">
    <source>
        <dbReference type="EMBL" id="ARN21113.1"/>
    </source>
</evidence>
<keyword evidence="3" id="KW-1185">Reference proteome</keyword>
<protein>
    <submittedName>
        <fullName evidence="2">Uncharacterized protein</fullName>
    </submittedName>
</protein>
<dbReference type="STRING" id="946333.A4W93_15100"/>
<gene>
    <name evidence="2" type="ORF">A4W93_15100</name>
</gene>
<proteinExistence type="predicted"/>
<evidence type="ECO:0000256" key="1">
    <source>
        <dbReference type="SAM" id="MobiDB-lite"/>
    </source>
</evidence>
<evidence type="ECO:0000313" key="3">
    <source>
        <dbReference type="Proteomes" id="UP000193427"/>
    </source>
</evidence>
<feature type="region of interest" description="Disordered" evidence="1">
    <location>
        <begin position="28"/>
        <end position="53"/>
    </location>
</feature>
<dbReference type="KEGG" id="rgu:A4W93_15100"/>
<feature type="compositionally biased region" description="Low complexity" evidence="1">
    <location>
        <begin position="28"/>
        <end position="47"/>
    </location>
</feature>
<organism evidence="2 3">
    <name type="scientific">Piscinibacter gummiphilus</name>
    <dbReference type="NCBI Taxonomy" id="946333"/>
    <lineage>
        <taxon>Bacteria</taxon>
        <taxon>Pseudomonadati</taxon>
        <taxon>Pseudomonadota</taxon>
        <taxon>Betaproteobacteria</taxon>
        <taxon>Burkholderiales</taxon>
        <taxon>Sphaerotilaceae</taxon>
        <taxon>Piscinibacter</taxon>
    </lineage>
</organism>
<dbReference type="EMBL" id="CP015118">
    <property type="protein sequence ID" value="ARN21113.1"/>
    <property type="molecule type" value="Genomic_DNA"/>
</dbReference>